<dbReference type="InterPro" id="IPR027417">
    <property type="entry name" value="P-loop_NTPase"/>
</dbReference>
<protein>
    <submittedName>
        <fullName evidence="5">Magnesium chelatase</fullName>
        <ecNumber evidence="5">6.6.1.1</ecNumber>
    </submittedName>
</protein>
<dbReference type="Pfam" id="PF13541">
    <property type="entry name" value="ChlI"/>
    <property type="match status" value="1"/>
</dbReference>
<dbReference type="SUPFAM" id="SSF52540">
    <property type="entry name" value="P-loop containing nucleoside triphosphate hydrolases"/>
    <property type="match status" value="1"/>
</dbReference>
<dbReference type="STRING" id="52.CMC5_033770"/>
<keyword evidence="6" id="KW-1185">Reference proteome</keyword>
<accession>A0A0K1EF81</accession>
<dbReference type="EC" id="6.6.1.1" evidence="5"/>
<dbReference type="PRINTS" id="PR01657">
    <property type="entry name" value="MCMFAMILY"/>
</dbReference>
<feature type="domain" description="AAA+ ATPase" evidence="4">
    <location>
        <begin position="212"/>
        <end position="374"/>
    </location>
</feature>
<keyword evidence="3" id="KW-0067">ATP-binding</keyword>
<dbReference type="Pfam" id="PF01078">
    <property type="entry name" value="Mg_chelatase"/>
    <property type="match status" value="1"/>
</dbReference>
<dbReference type="InterPro" id="IPR004482">
    <property type="entry name" value="Mg_chelat-rel"/>
</dbReference>
<dbReference type="RefSeq" id="WP_050431354.1">
    <property type="nucleotide sequence ID" value="NZ_CP012159.1"/>
</dbReference>
<dbReference type="KEGG" id="ccro:CMC5_033770"/>
<dbReference type="SMART" id="SM00382">
    <property type="entry name" value="AAA"/>
    <property type="match status" value="1"/>
</dbReference>
<proteinExistence type="inferred from homology"/>
<dbReference type="Gene3D" id="3.40.50.300">
    <property type="entry name" value="P-loop containing nucleotide triphosphate hydrolases"/>
    <property type="match status" value="1"/>
</dbReference>
<comment type="similarity">
    <text evidence="1">Belongs to the Mg-chelatase subunits D/I family. ComM subfamily.</text>
</comment>
<dbReference type="Pfam" id="PF13335">
    <property type="entry name" value="Mg_chelatase_C"/>
    <property type="match status" value="1"/>
</dbReference>
<dbReference type="InterPro" id="IPR045006">
    <property type="entry name" value="CHLI-like"/>
</dbReference>
<dbReference type="CDD" id="cd00009">
    <property type="entry name" value="AAA"/>
    <property type="match status" value="1"/>
</dbReference>
<organism evidence="5 6">
    <name type="scientific">Chondromyces crocatus</name>
    <dbReference type="NCBI Taxonomy" id="52"/>
    <lineage>
        <taxon>Bacteria</taxon>
        <taxon>Pseudomonadati</taxon>
        <taxon>Myxococcota</taxon>
        <taxon>Polyangia</taxon>
        <taxon>Polyangiales</taxon>
        <taxon>Polyangiaceae</taxon>
        <taxon>Chondromyces</taxon>
    </lineage>
</organism>
<evidence type="ECO:0000256" key="1">
    <source>
        <dbReference type="ARBA" id="ARBA00006354"/>
    </source>
</evidence>
<keyword evidence="2" id="KW-0547">Nucleotide-binding</keyword>
<dbReference type="PANTHER" id="PTHR32039">
    <property type="entry name" value="MAGNESIUM-CHELATASE SUBUNIT CHLI"/>
    <property type="match status" value="1"/>
</dbReference>
<dbReference type="InterPro" id="IPR000523">
    <property type="entry name" value="Mg_chelatse_chII-like_cat_dom"/>
</dbReference>
<dbReference type="InterPro" id="IPR025158">
    <property type="entry name" value="Mg_chelat-rel_C"/>
</dbReference>
<dbReference type="GO" id="GO:0003677">
    <property type="term" value="F:DNA binding"/>
    <property type="evidence" value="ECO:0007669"/>
    <property type="project" value="InterPro"/>
</dbReference>
<gene>
    <name evidence="5" type="primary">bchH</name>
    <name evidence="5" type="ORF">CMC5_033770</name>
</gene>
<dbReference type="PATRIC" id="fig|52.7.peg.3719"/>
<dbReference type="OrthoDB" id="9813147at2"/>
<dbReference type="GO" id="GO:0016851">
    <property type="term" value="F:magnesium chelatase activity"/>
    <property type="evidence" value="ECO:0007669"/>
    <property type="project" value="UniProtKB-EC"/>
</dbReference>
<evidence type="ECO:0000259" key="4">
    <source>
        <dbReference type="SMART" id="SM00382"/>
    </source>
</evidence>
<evidence type="ECO:0000313" key="6">
    <source>
        <dbReference type="Proteomes" id="UP000067626"/>
    </source>
</evidence>
<dbReference type="Gene3D" id="3.30.230.10">
    <property type="match status" value="1"/>
</dbReference>
<evidence type="ECO:0000256" key="3">
    <source>
        <dbReference type="ARBA" id="ARBA00022840"/>
    </source>
</evidence>
<dbReference type="SUPFAM" id="SSF54211">
    <property type="entry name" value="Ribosomal protein S5 domain 2-like"/>
    <property type="match status" value="1"/>
</dbReference>
<dbReference type="Proteomes" id="UP000067626">
    <property type="component" value="Chromosome"/>
</dbReference>
<evidence type="ECO:0000256" key="2">
    <source>
        <dbReference type="ARBA" id="ARBA00022741"/>
    </source>
</evidence>
<keyword evidence="5" id="KW-0436">Ligase</keyword>
<dbReference type="GO" id="GO:0005524">
    <property type="term" value="F:ATP binding"/>
    <property type="evidence" value="ECO:0007669"/>
    <property type="project" value="UniProtKB-KW"/>
</dbReference>
<dbReference type="InterPro" id="IPR020568">
    <property type="entry name" value="Ribosomal_Su5_D2-typ_SF"/>
</dbReference>
<dbReference type="EMBL" id="CP012159">
    <property type="protein sequence ID" value="AKT39228.1"/>
    <property type="molecule type" value="Genomic_DNA"/>
</dbReference>
<dbReference type="PANTHER" id="PTHR32039:SF7">
    <property type="entry name" value="COMPETENCE PROTEIN COMM"/>
    <property type="match status" value="1"/>
</dbReference>
<dbReference type="InterPro" id="IPR001208">
    <property type="entry name" value="MCM_dom"/>
</dbReference>
<dbReference type="AlphaFoldDB" id="A0A0K1EF81"/>
<dbReference type="InterPro" id="IPR014721">
    <property type="entry name" value="Ribsml_uS5_D2-typ_fold_subgr"/>
</dbReference>
<dbReference type="InterPro" id="IPR003593">
    <property type="entry name" value="AAA+_ATPase"/>
</dbReference>
<sequence>MQAAALTFCLVGLDAFPIRVEVDSGRGPACFQMVGLPEASVRESRVRVRAALQQVNVELNEYVITVNLAPADVRKSGGAYDLAIAAATLAALRRIPAEALSQVGFLGELSLSGAVQPVRGVLAALRGAAARGVRRVIVPRGNAREAASVRGIEVGVVSHLKELLPHLGAGKPLDGPGEAPSLTCDPFDAAVDLADVRGQHAARRALEVAAAGGHNLLLVGPPGSGKTLLSRRLPTVLPPLTFEEALEVTAIHSVAGLLPADKGFIASRPFRAPHHTVSVAGLVGGGDPVRPGEVSLAHHGCLFLDELLEFRRGATEALRQPLEEGEVTLCRARARVTFPARPLLLAATNPCPCGFAGDRLRRCSCSVERVRAYRAKLSGPLLDRMDLHVAMPPVEVSQICADTRGESSAVVRARVMAARAVQRARFEGGEASALVNTALGPRDLARVAAPDAEGERLLRVAVERLGLSARAYGKVLRVARTLADLAGSDAVRSAQVAEAIGMRLLDREASVATAVGAEA</sequence>
<reference evidence="5 6" key="1">
    <citation type="submission" date="2015-07" db="EMBL/GenBank/DDBJ databases">
        <title>Genome analysis of myxobacterium Chondromyces crocatus Cm c5 reveals a high potential for natural compound synthesis and the genetic basis for the loss of fruiting body formation.</title>
        <authorList>
            <person name="Zaburannyi N."/>
            <person name="Bunk B."/>
            <person name="Maier J."/>
            <person name="Overmann J."/>
            <person name="Mueller R."/>
        </authorList>
    </citation>
    <scope>NUCLEOTIDE SEQUENCE [LARGE SCALE GENOMIC DNA]</scope>
    <source>
        <strain evidence="5 6">Cm c5</strain>
    </source>
</reference>
<dbReference type="NCBIfam" id="TIGR00368">
    <property type="entry name" value="YifB family Mg chelatase-like AAA ATPase"/>
    <property type="match status" value="1"/>
</dbReference>
<name>A0A0K1EF81_CHOCO</name>
<evidence type="ECO:0000313" key="5">
    <source>
        <dbReference type="EMBL" id="AKT39228.1"/>
    </source>
</evidence>